<dbReference type="Ensembl" id="ENSSSCT00070025459.1">
    <property type="protein sequence ID" value="ENSSSCP00070021104.1"/>
    <property type="gene ID" value="ENSSSCG00070013053.1"/>
</dbReference>
<organism evidence="1 2">
    <name type="scientific">Sus scrofa</name>
    <name type="common">Pig</name>
    <dbReference type="NCBI Taxonomy" id="9823"/>
    <lineage>
        <taxon>Eukaryota</taxon>
        <taxon>Metazoa</taxon>
        <taxon>Chordata</taxon>
        <taxon>Craniata</taxon>
        <taxon>Vertebrata</taxon>
        <taxon>Euteleostomi</taxon>
        <taxon>Mammalia</taxon>
        <taxon>Eutheria</taxon>
        <taxon>Laurasiatheria</taxon>
        <taxon>Artiodactyla</taxon>
        <taxon>Suina</taxon>
        <taxon>Suidae</taxon>
        <taxon>Sus</taxon>
    </lineage>
</organism>
<reference evidence="1 2" key="1">
    <citation type="submission" date="2017-08" db="EMBL/GenBank/DDBJ databases">
        <title>USMARCv1.0.</title>
        <authorList>
            <person name="Hannum G.I."/>
            <person name="Koren S."/>
            <person name="Schroeder S.G."/>
            <person name="Chin S.C."/>
            <person name="Nonneman D.J."/>
            <person name="Becker S.A."/>
            <person name="Rosen B.D."/>
            <person name="Bickhart D.M."/>
            <person name="Putnam N.H."/>
            <person name="Green R.E."/>
            <person name="Tuggle C.K."/>
            <person name="Liu H."/>
            <person name="Rohrer G.A."/>
            <person name="Warr A."/>
            <person name="Hall R."/>
            <person name="Kim K."/>
            <person name="Hume D.A."/>
            <person name="Talbot R."/>
            <person name="Chow W."/>
            <person name="Howe K."/>
            <person name="Schwartz A.S."/>
            <person name="Watson M."/>
            <person name="Archibald A.L."/>
            <person name="Phillippy A.M."/>
            <person name="Smith T.P.L."/>
        </authorList>
    </citation>
    <scope>NUCLEOTIDE SEQUENCE [LARGE SCALE GENOMIC DNA]</scope>
</reference>
<sequence length="145" mass="16984">MPNTHKEQDFMLQSCYCLSTSSPLGANTKFFFCQSTLARARNRGPETEMHTPSTPTKDEVTFGHITRNMVFRTKVAGRLCSNLQCAQSHIISGHHNLGWRERKKLAMRSNQILSGFYHRHWMKYYQHFKDEKLRFNQIAHGPRVR</sequence>
<dbReference type="Proteomes" id="UP000694723">
    <property type="component" value="Unplaced"/>
</dbReference>
<reference evidence="1" key="2">
    <citation type="submission" date="2025-05" db="UniProtKB">
        <authorList>
            <consortium name="Ensembl"/>
        </authorList>
    </citation>
    <scope>IDENTIFICATION</scope>
</reference>
<name>A0A4X1TXA2_PIG</name>
<protein>
    <submittedName>
        <fullName evidence="1">Uncharacterized protein</fullName>
    </submittedName>
</protein>
<dbReference type="Proteomes" id="UP000314985">
    <property type="component" value="Chromosome 16"/>
</dbReference>
<evidence type="ECO:0000313" key="1">
    <source>
        <dbReference type="Ensembl" id="ENSSSCP00070021104.1"/>
    </source>
</evidence>
<accession>A0A4X1TXA2</accession>
<dbReference type="Ensembl" id="ENSSSCT00025029325.1">
    <property type="protein sequence ID" value="ENSSSCP00025012449.1"/>
    <property type="gene ID" value="ENSSSCG00025021586.1"/>
</dbReference>
<dbReference type="Proteomes" id="UP000694727">
    <property type="component" value="Unplaced"/>
</dbReference>
<proteinExistence type="predicted"/>
<dbReference type="AlphaFoldDB" id="A0A4X1TXA2"/>
<dbReference type="Ensembl" id="ENSSSCT00060083896.1">
    <property type="protein sequence ID" value="ENSSSCP00060036365.1"/>
    <property type="gene ID" value="ENSSSCG00060061480.1"/>
</dbReference>
<evidence type="ECO:0000313" key="2">
    <source>
        <dbReference type="Proteomes" id="UP000314985"/>
    </source>
</evidence>